<organism evidence="1">
    <name type="scientific">marine sediment metagenome</name>
    <dbReference type="NCBI Taxonomy" id="412755"/>
    <lineage>
        <taxon>unclassified sequences</taxon>
        <taxon>metagenomes</taxon>
        <taxon>ecological metagenomes</taxon>
    </lineage>
</organism>
<reference evidence="1" key="1">
    <citation type="journal article" date="2015" name="Nature">
        <title>Complex archaea that bridge the gap between prokaryotes and eukaryotes.</title>
        <authorList>
            <person name="Spang A."/>
            <person name="Saw J.H."/>
            <person name="Jorgensen S.L."/>
            <person name="Zaremba-Niedzwiedzka K."/>
            <person name="Martijn J."/>
            <person name="Lind A.E."/>
            <person name="van Eijk R."/>
            <person name="Schleper C."/>
            <person name="Guy L."/>
            <person name="Ettema T.J."/>
        </authorList>
    </citation>
    <scope>NUCLEOTIDE SEQUENCE</scope>
</reference>
<protein>
    <submittedName>
        <fullName evidence="1">Uncharacterized protein</fullName>
    </submittedName>
</protein>
<sequence length="84" mass="9172">MADTPDLGFHAKEGWYFKRLEDGQVEVKHMSGKFTVCRAVFDKDTWASIVASVSSLGEDGSTFRRAEALHGGFGLSEAMEVSDA</sequence>
<proteinExistence type="predicted"/>
<evidence type="ECO:0000313" key="1">
    <source>
        <dbReference type="EMBL" id="KKM05744.1"/>
    </source>
</evidence>
<name>A0A0F9H3Z0_9ZZZZ</name>
<dbReference type="AlphaFoldDB" id="A0A0F9H3Z0"/>
<dbReference type="EMBL" id="LAZR01016152">
    <property type="protein sequence ID" value="KKM05744.1"/>
    <property type="molecule type" value="Genomic_DNA"/>
</dbReference>
<accession>A0A0F9H3Z0</accession>
<gene>
    <name evidence="1" type="ORF">LCGC14_1751030</name>
</gene>
<comment type="caution">
    <text evidence="1">The sequence shown here is derived from an EMBL/GenBank/DDBJ whole genome shotgun (WGS) entry which is preliminary data.</text>
</comment>